<protein>
    <submittedName>
        <fullName evidence="4">NACHT, LRR and PYD domains-containing protein 14</fullName>
    </submittedName>
</protein>
<name>A0A9Q1CTG5_HOLLE</name>
<feature type="signal peptide" evidence="2">
    <location>
        <begin position="1"/>
        <end position="21"/>
    </location>
</feature>
<accession>A0A9Q1CTG5</accession>
<keyword evidence="2" id="KW-0732">Signal</keyword>
<dbReference type="EMBL" id="JAIZAY010000001">
    <property type="protein sequence ID" value="KAJ8050648.1"/>
    <property type="molecule type" value="Genomic_DNA"/>
</dbReference>
<dbReference type="AlphaFoldDB" id="A0A9Q1CTG5"/>
<dbReference type="SUPFAM" id="SSF52540">
    <property type="entry name" value="P-loop containing nucleoside triphosphate hydrolases"/>
    <property type="match status" value="1"/>
</dbReference>
<keyword evidence="1" id="KW-0472">Membrane</keyword>
<feature type="domain" description="NACHT" evidence="3">
    <location>
        <begin position="620"/>
        <end position="770"/>
    </location>
</feature>
<dbReference type="InterPro" id="IPR007111">
    <property type="entry name" value="NACHT_NTPase"/>
</dbReference>
<organism evidence="4 5">
    <name type="scientific">Holothuria leucospilota</name>
    <name type="common">Black long sea cucumber</name>
    <name type="synonym">Mertensiothuria leucospilota</name>
    <dbReference type="NCBI Taxonomy" id="206669"/>
    <lineage>
        <taxon>Eukaryota</taxon>
        <taxon>Metazoa</taxon>
        <taxon>Echinodermata</taxon>
        <taxon>Eleutherozoa</taxon>
        <taxon>Echinozoa</taxon>
        <taxon>Holothuroidea</taxon>
        <taxon>Aspidochirotacea</taxon>
        <taxon>Aspidochirotida</taxon>
        <taxon>Holothuriidae</taxon>
        <taxon>Holothuria</taxon>
    </lineage>
</organism>
<evidence type="ECO:0000313" key="5">
    <source>
        <dbReference type="Proteomes" id="UP001152320"/>
    </source>
</evidence>
<dbReference type="Proteomes" id="UP001152320">
    <property type="component" value="Chromosome 1"/>
</dbReference>
<reference evidence="4" key="1">
    <citation type="submission" date="2021-10" db="EMBL/GenBank/DDBJ databases">
        <title>Tropical sea cucumber genome reveals ecological adaptation and Cuvierian tubules defense mechanism.</title>
        <authorList>
            <person name="Chen T."/>
        </authorList>
    </citation>
    <scope>NUCLEOTIDE SEQUENCE</scope>
    <source>
        <strain evidence="4">Nanhai2018</strain>
        <tissue evidence="4">Muscle</tissue>
    </source>
</reference>
<proteinExistence type="predicted"/>
<dbReference type="Pfam" id="PF05729">
    <property type="entry name" value="NACHT"/>
    <property type="match status" value="1"/>
</dbReference>
<dbReference type="SUPFAM" id="SSF48726">
    <property type="entry name" value="Immunoglobulin"/>
    <property type="match status" value="1"/>
</dbReference>
<comment type="caution">
    <text evidence="4">The sequence shown here is derived from an EMBL/GenBank/DDBJ whole genome shotgun (WGS) entry which is preliminary data.</text>
</comment>
<evidence type="ECO:0000259" key="3">
    <source>
        <dbReference type="Pfam" id="PF05729"/>
    </source>
</evidence>
<dbReference type="InterPro" id="IPR027417">
    <property type="entry name" value="P-loop_NTPase"/>
</dbReference>
<keyword evidence="1" id="KW-1133">Transmembrane helix</keyword>
<evidence type="ECO:0000256" key="1">
    <source>
        <dbReference type="SAM" id="Phobius"/>
    </source>
</evidence>
<dbReference type="OrthoDB" id="427518at2759"/>
<feature type="chain" id="PRO_5040286544" evidence="2">
    <location>
        <begin position="22"/>
        <end position="1089"/>
    </location>
</feature>
<gene>
    <name evidence="4" type="ORF">HOLleu_03932</name>
</gene>
<keyword evidence="5" id="KW-1185">Reference proteome</keyword>
<feature type="transmembrane region" description="Helical" evidence="1">
    <location>
        <begin position="475"/>
        <end position="499"/>
    </location>
</feature>
<keyword evidence="1" id="KW-0812">Transmembrane</keyword>
<dbReference type="PANTHER" id="PTHR46312">
    <property type="entry name" value="NACHT DOMAIN-CONTAINING PROTEIN"/>
    <property type="match status" value="1"/>
</dbReference>
<dbReference type="InterPro" id="IPR036179">
    <property type="entry name" value="Ig-like_dom_sf"/>
</dbReference>
<dbReference type="PANTHER" id="PTHR46312:SF2">
    <property type="entry name" value="NUCLEOTIDE-BINDING OLIGOMERIZATION DOMAIN-CONTAINING PROTEIN 2-LIKE"/>
    <property type="match status" value="1"/>
</dbReference>
<evidence type="ECO:0000313" key="4">
    <source>
        <dbReference type="EMBL" id="KAJ8050648.1"/>
    </source>
</evidence>
<feature type="transmembrane region" description="Helical" evidence="1">
    <location>
        <begin position="791"/>
        <end position="809"/>
    </location>
</feature>
<sequence length="1089" mass="125175">MDRRCAFTFCFVFFSITVAQTDYNCPPLQHLVVGTTGVIICSFQEGFFGVLWYNSTNVLHEEAILTFREGEKSGIGYDAGEFDVFPNGSLVVHNVSRQHERNFTVILLKTTTDPTVRSFVNVLVNAQTFRPFPRIHRCSDESRVCLQRYHEKLELSCYVQDSRLMIPLRWLVRTNVEDINIPSHFTVTNQTSFYTSTITTTNPFVYSSFVALLVCKADDSFGLLERNQSFVLLTKSNLNHTSLNIITIYVETGSRMELLCSLKQILFLIWQVRNQSTENDIPVIYASLMKDAFIYGYDDDYQLEWDGSLAVREVRTKHEGFYSCISGDGLTDNVMMYRVITFVLPVPEYPVIEGCNHEQYCVLTVEAEGRLTCKVKRIRPRVQLDLRKVFDQSSNVIEFYDKQLTTIGTGDGFDVSLTSKYRIKDTSRKRVTIECRVVGTEIKDLDLSSKFDLLFMTVESATPTATAASRGQFNWMMLVGMTIAIIFVLLCVVTFIWVFHKKQDENRPKKKKFKLQESNTKCEMTENEEEILPMLNRSTTPGKKAVLITELKSKYQDLYDAVQPIPYIRDRLYCVDRVFVEGGIKYLAPNDTAGGHGLWKPLDTYQNILKHPGVKSVRRILEGEPGYGKSTLTLQMAYDWCNKIKVSSLGDVDVLILLRLRQLGGVKSIYRAIKQFLLPIDSTLTEQDIKQIIGNSSSVVVVLDGFDEYPHQEFDNKNDVINIIMKKMFQQFEVILTTRSSFLPKDYPSQTKRIKLTGFDDTARDQYIQKAVVGENVEAAEKIKRKLKDNVILSGLCQVPLFFVMFAHMSHESKHFQKFNSVTSFFRYMIACFHSHMKNKMKDENVKKFDLFEIEHQELDKIAFEGLRVKEQQTVWKKEQLCERLGQDFYNQYVSIGILVEEEVFAISDKPSALITEHAQYNTEVRFYHKLFCEWYAAHHLAEYAAKEKVTFNLNDANKPSLPLLQPDIRSNAWNTDPFLSHYDPIDVQFLYRFACGLNPEAGRKIIDYLRKSKEGEIFAILCILEREGSVEGLLEAVRQLCSRKIEIASNHNLLLQRSTIQLLEIASSNEVRGFSLTNSYSVGELPTL</sequence>
<evidence type="ECO:0000256" key="2">
    <source>
        <dbReference type="SAM" id="SignalP"/>
    </source>
</evidence>
<dbReference type="Gene3D" id="3.40.50.300">
    <property type="entry name" value="P-loop containing nucleotide triphosphate hydrolases"/>
    <property type="match status" value="1"/>
</dbReference>